<organism evidence="1 2">
    <name type="scientific">Pseudanabaena yagii GIHE-NHR1</name>
    <dbReference type="NCBI Taxonomy" id="2722753"/>
    <lineage>
        <taxon>Bacteria</taxon>
        <taxon>Bacillati</taxon>
        <taxon>Cyanobacteriota</taxon>
        <taxon>Cyanophyceae</taxon>
        <taxon>Pseudanabaenales</taxon>
        <taxon>Pseudanabaenaceae</taxon>
        <taxon>Pseudanabaena</taxon>
        <taxon>Pseudanabaena yagii</taxon>
    </lineage>
</organism>
<dbReference type="RefSeq" id="WP_169365753.1">
    <property type="nucleotide sequence ID" value="NZ_JAAVJL010000004.1"/>
</dbReference>
<keyword evidence="2" id="KW-1185">Reference proteome</keyword>
<dbReference type="Proteomes" id="UP000738376">
    <property type="component" value="Unassembled WGS sequence"/>
</dbReference>
<dbReference type="EMBL" id="JAAVJL010000004">
    <property type="protein sequence ID" value="NMF60816.1"/>
    <property type="molecule type" value="Genomic_DNA"/>
</dbReference>
<sequence length="140" mass="15584">MGTWAVDAFGNDDACDWTYELEKVNDLSLVEAALDVVLNSGEEGVESSEATEAIAAIEVIARLQGNWGKRSAYSERLDQWVENNKIQPSTDLVQKANLAIACILSDNSELNELWQETEDYEDWLASITDLKNRVNNSINS</sequence>
<dbReference type="InterPro" id="IPR025355">
    <property type="entry name" value="DUF4259"/>
</dbReference>
<gene>
    <name evidence="1" type="ORF">HC246_23035</name>
</gene>
<proteinExistence type="predicted"/>
<name>A0ABX1LZG2_9CYAN</name>
<dbReference type="Pfam" id="PF14078">
    <property type="entry name" value="DUF4259"/>
    <property type="match status" value="1"/>
</dbReference>
<accession>A0ABX1LZG2</accession>
<evidence type="ECO:0000313" key="2">
    <source>
        <dbReference type="Proteomes" id="UP000738376"/>
    </source>
</evidence>
<reference evidence="1 2" key="1">
    <citation type="submission" date="2020-03" db="EMBL/GenBank/DDBJ databases">
        <title>Draft Genome Sequence of 2-Methylisoborneol Producing Pseudanabaena yagii Strain GIHE-NHR1 Isolated from North Han River in South Korea.</title>
        <authorList>
            <person name="Jeong J."/>
        </authorList>
    </citation>
    <scope>NUCLEOTIDE SEQUENCE [LARGE SCALE GENOMIC DNA]</scope>
    <source>
        <strain evidence="1 2">GIHE-NHR1</strain>
    </source>
</reference>
<protein>
    <submittedName>
        <fullName evidence="1">DUF4259 domain-containing protein</fullName>
    </submittedName>
</protein>
<comment type="caution">
    <text evidence="1">The sequence shown here is derived from an EMBL/GenBank/DDBJ whole genome shotgun (WGS) entry which is preliminary data.</text>
</comment>
<evidence type="ECO:0000313" key="1">
    <source>
        <dbReference type="EMBL" id="NMF60816.1"/>
    </source>
</evidence>